<dbReference type="InterPro" id="IPR013321">
    <property type="entry name" value="Arc_rbn_hlx_hlx"/>
</dbReference>
<dbReference type="InterPro" id="IPR002145">
    <property type="entry name" value="CopG"/>
</dbReference>
<dbReference type="InterPro" id="IPR010985">
    <property type="entry name" value="Ribbon_hlx_hlx"/>
</dbReference>
<proteinExistence type="predicted"/>
<evidence type="ECO:0000313" key="2">
    <source>
        <dbReference type="EMBL" id="PUA31023.1"/>
    </source>
</evidence>
<evidence type="ECO:0000313" key="3">
    <source>
        <dbReference type="Proteomes" id="UP000244066"/>
    </source>
</evidence>
<dbReference type="SUPFAM" id="SSF47598">
    <property type="entry name" value="Ribbon-helix-helix"/>
    <property type="match status" value="1"/>
</dbReference>
<organism evidence="2 3">
    <name type="scientific">Candidatus Terraquivivens tikiterensis</name>
    <dbReference type="NCBI Taxonomy" id="1980982"/>
    <lineage>
        <taxon>Archaea</taxon>
        <taxon>Nitrososphaerota</taxon>
        <taxon>Candidatus Wolframiiraptoraceae</taxon>
        <taxon>Candidatus Terraquivivens</taxon>
    </lineage>
</organism>
<protein>
    <recommendedName>
        <fullName evidence="1">Ribbon-helix-helix protein CopG domain-containing protein</fullName>
    </recommendedName>
</protein>
<reference evidence="2 3" key="1">
    <citation type="submission" date="2017-04" db="EMBL/GenBank/DDBJ databases">
        <title>Draft Aigarchaeota genome from a New Zealand hot spring.</title>
        <authorList>
            <person name="Reysenbach A.-L."/>
            <person name="Donaho J.A."/>
            <person name="Gerhart J."/>
            <person name="Kelley J.F."/>
            <person name="Kouba K."/>
            <person name="Podar M."/>
            <person name="Stott M."/>
        </authorList>
    </citation>
    <scope>NUCLEOTIDE SEQUENCE [LARGE SCALE GENOMIC DNA]</scope>
    <source>
        <strain evidence="2">NZ13_MG1</strain>
    </source>
</reference>
<accession>A0A2R7Y0P4</accession>
<feature type="domain" description="Ribbon-helix-helix protein CopG" evidence="1">
    <location>
        <begin position="16"/>
        <end position="53"/>
    </location>
</feature>
<evidence type="ECO:0000259" key="1">
    <source>
        <dbReference type="Pfam" id="PF01402"/>
    </source>
</evidence>
<dbReference type="AlphaFoldDB" id="A0A2R7Y0P4"/>
<dbReference type="EMBL" id="NDWU01000032">
    <property type="protein sequence ID" value="PUA31023.1"/>
    <property type="molecule type" value="Genomic_DNA"/>
</dbReference>
<comment type="caution">
    <text evidence="2">The sequence shown here is derived from an EMBL/GenBank/DDBJ whole genome shotgun (WGS) entry which is preliminary data.</text>
</comment>
<gene>
    <name evidence="2" type="ORF">B9J98_08165</name>
</gene>
<dbReference type="Gene3D" id="1.10.1220.10">
    <property type="entry name" value="Met repressor-like"/>
    <property type="match status" value="1"/>
</dbReference>
<dbReference type="Pfam" id="PF01402">
    <property type="entry name" value="RHH_1"/>
    <property type="match status" value="1"/>
</dbReference>
<dbReference type="GO" id="GO:0006355">
    <property type="term" value="P:regulation of DNA-templated transcription"/>
    <property type="evidence" value="ECO:0007669"/>
    <property type="project" value="InterPro"/>
</dbReference>
<sequence length="88" mass="10107">MIDGEMAQEGREKLSNFSIRLSKSMMEKIDRLIELGLYVKRSEVIRAALIEGLNILAQKYGQLQKGWESIGKEVWEGFEEEEGEEGEE</sequence>
<dbReference type="CDD" id="cd22231">
    <property type="entry name" value="RHH_NikR_HicB-like"/>
    <property type="match status" value="1"/>
</dbReference>
<dbReference type="Proteomes" id="UP000244066">
    <property type="component" value="Unassembled WGS sequence"/>
</dbReference>
<name>A0A2R7Y0P4_9ARCH</name>